<evidence type="ECO:0000256" key="1">
    <source>
        <dbReference type="SAM" id="Phobius"/>
    </source>
</evidence>
<dbReference type="Proteomes" id="UP000515153">
    <property type="component" value="Chromosome V"/>
</dbReference>
<dbReference type="AlphaFoldDB" id="A0A6P8AUE5"/>
<accession>A0A6P8AUE5</accession>
<organism evidence="2 3">
    <name type="scientific">Pyricularia grisea</name>
    <name type="common">Crabgrass-specific blast fungus</name>
    <name type="synonym">Magnaporthe grisea</name>
    <dbReference type="NCBI Taxonomy" id="148305"/>
    <lineage>
        <taxon>Eukaryota</taxon>
        <taxon>Fungi</taxon>
        <taxon>Dikarya</taxon>
        <taxon>Ascomycota</taxon>
        <taxon>Pezizomycotina</taxon>
        <taxon>Sordariomycetes</taxon>
        <taxon>Sordariomycetidae</taxon>
        <taxon>Magnaporthales</taxon>
        <taxon>Pyriculariaceae</taxon>
        <taxon>Pyricularia</taxon>
    </lineage>
</organism>
<keyword evidence="1" id="KW-0812">Transmembrane</keyword>
<reference evidence="2 3" key="1">
    <citation type="journal article" date="2019" name="Mol. Biol. Evol.">
        <title>Blast fungal genomes show frequent chromosomal changes, gene gains and losses, and effector gene turnover.</title>
        <authorList>
            <person name="Gomez Luciano L.B."/>
            <person name="Jason Tsai I."/>
            <person name="Chuma I."/>
            <person name="Tosa Y."/>
            <person name="Chen Y.H."/>
            <person name="Li J.Y."/>
            <person name="Li M.Y."/>
            <person name="Jade Lu M.Y."/>
            <person name="Nakayashiki H."/>
            <person name="Li W.H."/>
        </authorList>
    </citation>
    <scope>NUCLEOTIDE SEQUENCE [LARGE SCALE GENOMIC DNA]</scope>
    <source>
        <strain evidence="2 3">NI907</strain>
    </source>
</reference>
<sequence length="231" mass="25136">MSCADPGLLLENCPAINLCHDETPDSPGLLRQCPKSETKWFCLRPDVWEDNCVNASLWLAAGYVDDGRNGNLSGILLAHELEVSQNGTVDEQVPVATPNNSNHDNTIAVGASLGALLLAAAAAAVFFWRRWKAVLHELDVIWQELETTSPPDINDRRQSLKRVPSVAEVAFPDDRSELPQTGPCSGLEIHEADAGQVFEVHGTSKYMPSTRATSLLRLPSTVASSPRTMPR</sequence>
<keyword evidence="1" id="KW-0472">Membrane</keyword>
<feature type="transmembrane region" description="Helical" evidence="1">
    <location>
        <begin position="107"/>
        <end position="128"/>
    </location>
</feature>
<gene>
    <name evidence="3" type="ORF">PgNI_08955</name>
</gene>
<keyword evidence="1" id="KW-1133">Transmembrane helix</keyword>
<reference evidence="3" key="2">
    <citation type="submission" date="2019-10" db="EMBL/GenBank/DDBJ databases">
        <authorList>
            <consortium name="NCBI Genome Project"/>
        </authorList>
    </citation>
    <scope>NUCLEOTIDE SEQUENCE</scope>
    <source>
        <strain evidence="3">NI907</strain>
    </source>
</reference>
<dbReference type="RefSeq" id="XP_030978479.1">
    <property type="nucleotide sequence ID" value="XM_031128945.1"/>
</dbReference>
<reference evidence="3" key="3">
    <citation type="submission" date="2025-08" db="UniProtKB">
        <authorList>
            <consortium name="RefSeq"/>
        </authorList>
    </citation>
    <scope>IDENTIFICATION</scope>
    <source>
        <strain evidence="3">NI907</strain>
    </source>
</reference>
<protein>
    <submittedName>
        <fullName evidence="3">Uncharacterized protein</fullName>
    </submittedName>
</protein>
<evidence type="ECO:0000313" key="2">
    <source>
        <dbReference type="Proteomes" id="UP000515153"/>
    </source>
</evidence>
<proteinExistence type="predicted"/>
<dbReference type="KEGG" id="pgri:PgNI_08955"/>
<dbReference type="GeneID" id="41963853"/>
<keyword evidence="2" id="KW-1185">Reference proteome</keyword>
<evidence type="ECO:0000313" key="3">
    <source>
        <dbReference type="RefSeq" id="XP_030978479.1"/>
    </source>
</evidence>
<name>A0A6P8AUE5_PYRGI</name>